<dbReference type="InterPro" id="IPR002347">
    <property type="entry name" value="SDR_fam"/>
</dbReference>
<accession>A0A9P4J0W4</accession>
<dbReference type="GO" id="GO:0016616">
    <property type="term" value="F:oxidoreductase activity, acting on the CH-OH group of donors, NAD or NADP as acceptor"/>
    <property type="evidence" value="ECO:0007669"/>
    <property type="project" value="TreeGrafter"/>
</dbReference>
<dbReference type="Gene3D" id="3.40.50.720">
    <property type="entry name" value="NAD(P)-binding Rossmann-like Domain"/>
    <property type="match status" value="1"/>
</dbReference>
<evidence type="ECO:0000256" key="3">
    <source>
        <dbReference type="SAM" id="SignalP"/>
    </source>
</evidence>
<name>A0A9P4J0W4_9PEZI</name>
<evidence type="ECO:0000256" key="2">
    <source>
        <dbReference type="ARBA" id="ARBA00023002"/>
    </source>
</evidence>
<protein>
    <submittedName>
        <fullName evidence="4">NAD(P)-binding protein</fullName>
    </submittedName>
</protein>
<evidence type="ECO:0000256" key="1">
    <source>
        <dbReference type="ARBA" id="ARBA00006484"/>
    </source>
</evidence>
<dbReference type="OrthoDB" id="5296at2759"/>
<keyword evidence="5" id="KW-1185">Reference proteome</keyword>
<evidence type="ECO:0000313" key="5">
    <source>
        <dbReference type="Proteomes" id="UP000799439"/>
    </source>
</evidence>
<keyword evidence="2" id="KW-0560">Oxidoreductase</keyword>
<dbReference type="SUPFAM" id="SSF51735">
    <property type="entry name" value="NAD(P)-binding Rossmann-fold domains"/>
    <property type="match status" value="1"/>
</dbReference>
<feature type="non-terminal residue" evidence="4">
    <location>
        <position position="284"/>
    </location>
</feature>
<comment type="similarity">
    <text evidence="1">Belongs to the short-chain dehydrogenases/reductases (SDR) family.</text>
</comment>
<sequence length="284" mass="30242">PGINLSFATLLLASSCNVILADLSLRPEAHSLLSTYPTTAHFVHTDVTSWPSLAATFDAAYSHFGDVHLVCPGAGVYEPPWSSFWHPPGTAASKDDAEGGKYASLDINLIHPIRMTQMALARWLAPPAGVEKVSPQNPKRVVHVASVAGLTASLCTPLYHASKFGVVGFVRSLAALESIGVRVNGVAPGLVWTPLWAEGDKGTYADRERQEWVTAEEVARGMVALATEEEWKGGSVMEISRMGMRREVAPRGDPGPDSGDFVGFDGKGLAKGVLRDLGVEGWGV</sequence>
<feature type="chain" id="PRO_5040452770" evidence="3">
    <location>
        <begin position="22"/>
        <end position="284"/>
    </location>
</feature>
<keyword evidence="3" id="KW-0732">Signal</keyword>
<dbReference type="PANTHER" id="PTHR44229:SF4">
    <property type="entry name" value="15-HYDROXYPROSTAGLANDIN DEHYDROGENASE [NAD(+)]"/>
    <property type="match status" value="1"/>
</dbReference>
<comment type="caution">
    <text evidence="4">The sequence shown here is derived from an EMBL/GenBank/DDBJ whole genome shotgun (WGS) entry which is preliminary data.</text>
</comment>
<organism evidence="4 5">
    <name type="scientific">Myriangium duriaei CBS 260.36</name>
    <dbReference type="NCBI Taxonomy" id="1168546"/>
    <lineage>
        <taxon>Eukaryota</taxon>
        <taxon>Fungi</taxon>
        <taxon>Dikarya</taxon>
        <taxon>Ascomycota</taxon>
        <taxon>Pezizomycotina</taxon>
        <taxon>Dothideomycetes</taxon>
        <taxon>Dothideomycetidae</taxon>
        <taxon>Myriangiales</taxon>
        <taxon>Myriangiaceae</taxon>
        <taxon>Myriangium</taxon>
    </lineage>
</organism>
<dbReference type="GO" id="GO:0005737">
    <property type="term" value="C:cytoplasm"/>
    <property type="evidence" value="ECO:0007669"/>
    <property type="project" value="TreeGrafter"/>
</dbReference>
<dbReference type="PRINTS" id="PR00081">
    <property type="entry name" value="GDHRDH"/>
</dbReference>
<gene>
    <name evidence="4" type="ORF">K461DRAFT_216793</name>
</gene>
<dbReference type="InterPro" id="IPR036291">
    <property type="entry name" value="NAD(P)-bd_dom_sf"/>
</dbReference>
<dbReference type="EMBL" id="ML996088">
    <property type="protein sequence ID" value="KAF2151412.1"/>
    <property type="molecule type" value="Genomic_DNA"/>
</dbReference>
<feature type="non-terminal residue" evidence="4">
    <location>
        <position position="1"/>
    </location>
</feature>
<reference evidence="4" key="1">
    <citation type="journal article" date="2020" name="Stud. Mycol.">
        <title>101 Dothideomycetes genomes: a test case for predicting lifestyles and emergence of pathogens.</title>
        <authorList>
            <person name="Haridas S."/>
            <person name="Albert R."/>
            <person name="Binder M."/>
            <person name="Bloem J."/>
            <person name="Labutti K."/>
            <person name="Salamov A."/>
            <person name="Andreopoulos B."/>
            <person name="Baker S."/>
            <person name="Barry K."/>
            <person name="Bills G."/>
            <person name="Bluhm B."/>
            <person name="Cannon C."/>
            <person name="Castanera R."/>
            <person name="Culley D."/>
            <person name="Daum C."/>
            <person name="Ezra D."/>
            <person name="Gonzalez J."/>
            <person name="Henrissat B."/>
            <person name="Kuo A."/>
            <person name="Liang C."/>
            <person name="Lipzen A."/>
            <person name="Lutzoni F."/>
            <person name="Magnuson J."/>
            <person name="Mondo S."/>
            <person name="Nolan M."/>
            <person name="Ohm R."/>
            <person name="Pangilinan J."/>
            <person name="Park H.-J."/>
            <person name="Ramirez L."/>
            <person name="Alfaro M."/>
            <person name="Sun H."/>
            <person name="Tritt A."/>
            <person name="Yoshinaga Y."/>
            <person name="Zwiers L.-H."/>
            <person name="Turgeon B."/>
            <person name="Goodwin S."/>
            <person name="Spatafora J."/>
            <person name="Crous P."/>
            <person name="Grigoriev I."/>
        </authorList>
    </citation>
    <scope>NUCLEOTIDE SEQUENCE</scope>
    <source>
        <strain evidence="4">CBS 260.36</strain>
    </source>
</reference>
<proteinExistence type="inferred from homology"/>
<dbReference type="PANTHER" id="PTHR44229">
    <property type="entry name" value="15-HYDROXYPROSTAGLANDIN DEHYDROGENASE [NAD(+)]"/>
    <property type="match status" value="1"/>
</dbReference>
<evidence type="ECO:0000313" key="4">
    <source>
        <dbReference type="EMBL" id="KAF2151412.1"/>
    </source>
</evidence>
<dbReference type="Pfam" id="PF00106">
    <property type="entry name" value="adh_short"/>
    <property type="match status" value="1"/>
</dbReference>
<feature type="signal peptide" evidence="3">
    <location>
        <begin position="1"/>
        <end position="21"/>
    </location>
</feature>
<dbReference type="AlphaFoldDB" id="A0A9P4J0W4"/>
<dbReference type="Proteomes" id="UP000799439">
    <property type="component" value="Unassembled WGS sequence"/>
</dbReference>